<gene>
    <name evidence="3" type="ORF">DFH07DRAFT_958516</name>
</gene>
<sequence>MSSDPNTRTGTRPYRRWAAIDPNPPIPAPPPDANAYRLDPSIPIEPIQSVYTLPDFSHTQARLRAPIQSTAEKESDKFDTMEGFLKTLPFDTLGEFLATLFYNPSRSEPDPRGTTHSLVVAQFLRGRTNIKMSHILPLMYHHKSSYPSSKCARSHEQKEMFATTGPVDQSHHARPFISTWAARTVAVEARKQVGRATRDDQDDPSSRTRLVAHTNGRKVDVHVVTWPELLANFNLQHIHAKYNIKLPLPMFLAEFMSAPSSKGAFVVRKRRPHTAAQVGALASFIVSRNRYANGDMAMPLGIWLFACQVHIDVKRVLCRFGYSVSDTTARHALNTMTKASLAELRVKVTESTTRGETDGCMILDNVQEHCPVYEQGIGRVSQLKVGTAGTWVGLDDCAPGAFDAKPYYEKVALQERKNLTTDDLFDDINWPHLRLVIPLQWTRALVEFAPDLQPLLKEAHDMFRTNLAIHRMREGRKTQCQPLGTNSERSTETQGMERAVADFDAQVGIDSTEPGTQLSWIRGDGASYAALLRLTKYCAPLGKFKNKITTPEIWHTGATELNSTAANHYGPATSSDPSSLSKCSNIAGLKRPSNLTSSIVGDDLLAYFRDLASKKKLPGFSELLGIACELVDRYASQSAIQITLSASESLDSSRENRVPEGSEWVAPLHANPPVNVREEEDILGLVDIEEPNTPRNPPIPLKASQNSPKVHEEKPGFTGDRVLRNSEIFMQDFGWWIEFAFAVPEGDIGRVWEIMKIWIFKFAGSSHQNYMAYLLEVYCMLRYEASRDLNNGILNNWLLNIKGELGCWLPGDLHQEHYNKWLEEMVQKHGGEFDDPFYRQTISPNVHHFLQIKKEMQTAFGFHHRGTTHTSPHLRDELNLLLTAFKEQEVHLFRSGRSLGHAAVNQFARGYRRLEDGKLADFLVNSTVVGNVLEEFRRLEDDDDEMRSDSPTPSVPSSDSSSRSSTQSSSSMCSILDHPIDPNEPEDDGEDLSNTQLSSGSDDLEDFAAENSDEEDDGEDEESETEDHDEDDNDDEY</sequence>
<feature type="region of interest" description="Disordered" evidence="1">
    <location>
        <begin position="1"/>
        <end position="38"/>
    </location>
</feature>
<dbReference type="EMBL" id="JARJLG010000056">
    <property type="protein sequence ID" value="KAJ7758170.1"/>
    <property type="molecule type" value="Genomic_DNA"/>
</dbReference>
<dbReference type="Pfam" id="PF20231">
    <property type="entry name" value="DUF6589"/>
    <property type="match status" value="1"/>
</dbReference>
<dbReference type="Proteomes" id="UP001215280">
    <property type="component" value="Unassembled WGS sequence"/>
</dbReference>
<feature type="compositionally biased region" description="Pro residues" evidence="1">
    <location>
        <begin position="22"/>
        <end position="32"/>
    </location>
</feature>
<feature type="compositionally biased region" description="Acidic residues" evidence="1">
    <location>
        <begin position="1002"/>
        <end position="1037"/>
    </location>
</feature>
<keyword evidence="4" id="KW-1185">Reference proteome</keyword>
<feature type="compositionally biased region" description="Polar residues" evidence="1">
    <location>
        <begin position="992"/>
        <end position="1001"/>
    </location>
</feature>
<dbReference type="AlphaFoldDB" id="A0AAD7J739"/>
<comment type="caution">
    <text evidence="3">The sequence shown here is derived from an EMBL/GenBank/DDBJ whole genome shotgun (WGS) entry which is preliminary data.</text>
</comment>
<protein>
    <recommendedName>
        <fullName evidence="2">DUF6589 domain-containing protein</fullName>
    </recommendedName>
</protein>
<feature type="compositionally biased region" description="Low complexity" evidence="1">
    <location>
        <begin position="949"/>
        <end position="971"/>
    </location>
</feature>
<feature type="compositionally biased region" description="Polar residues" evidence="1">
    <location>
        <begin position="1"/>
        <end position="10"/>
    </location>
</feature>
<accession>A0AAD7J739</accession>
<organism evidence="3 4">
    <name type="scientific">Mycena maculata</name>
    <dbReference type="NCBI Taxonomy" id="230809"/>
    <lineage>
        <taxon>Eukaryota</taxon>
        <taxon>Fungi</taxon>
        <taxon>Dikarya</taxon>
        <taxon>Basidiomycota</taxon>
        <taxon>Agaricomycotina</taxon>
        <taxon>Agaricomycetes</taxon>
        <taxon>Agaricomycetidae</taxon>
        <taxon>Agaricales</taxon>
        <taxon>Marasmiineae</taxon>
        <taxon>Mycenaceae</taxon>
        <taxon>Mycena</taxon>
    </lineage>
</organism>
<feature type="region of interest" description="Disordered" evidence="1">
    <location>
        <begin position="689"/>
        <end position="716"/>
    </location>
</feature>
<name>A0AAD7J739_9AGAR</name>
<evidence type="ECO:0000313" key="4">
    <source>
        <dbReference type="Proteomes" id="UP001215280"/>
    </source>
</evidence>
<evidence type="ECO:0000256" key="1">
    <source>
        <dbReference type="SAM" id="MobiDB-lite"/>
    </source>
</evidence>
<reference evidence="3" key="1">
    <citation type="submission" date="2023-03" db="EMBL/GenBank/DDBJ databases">
        <title>Massive genome expansion in bonnet fungi (Mycena s.s.) driven by repeated elements and novel gene families across ecological guilds.</title>
        <authorList>
            <consortium name="Lawrence Berkeley National Laboratory"/>
            <person name="Harder C.B."/>
            <person name="Miyauchi S."/>
            <person name="Viragh M."/>
            <person name="Kuo A."/>
            <person name="Thoen E."/>
            <person name="Andreopoulos B."/>
            <person name="Lu D."/>
            <person name="Skrede I."/>
            <person name="Drula E."/>
            <person name="Henrissat B."/>
            <person name="Morin E."/>
            <person name="Kohler A."/>
            <person name="Barry K."/>
            <person name="LaButti K."/>
            <person name="Morin E."/>
            <person name="Salamov A."/>
            <person name="Lipzen A."/>
            <person name="Mereny Z."/>
            <person name="Hegedus B."/>
            <person name="Baldrian P."/>
            <person name="Stursova M."/>
            <person name="Weitz H."/>
            <person name="Taylor A."/>
            <person name="Grigoriev I.V."/>
            <person name="Nagy L.G."/>
            <person name="Martin F."/>
            <person name="Kauserud H."/>
        </authorList>
    </citation>
    <scope>NUCLEOTIDE SEQUENCE</scope>
    <source>
        <strain evidence="3">CBHHK188m</strain>
    </source>
</reference>
<feature type="region of interest" description="Disordered" evidence="1">
    <location>
        <begin position="940"/>
        <end position="1037"/>
    </location>
</feature>
<dbReference type="InterPro" id="IPR046496">
    <property type="entry name" value="DUF6589"/>
</dbReference>
<proteinExistence type="predicted"/>
<evidence type="ECO:0000313" key="3">
    <source>
        <dbReference type="EMBL" id="KAJ7758170.1"/>
    </source>
</evidence>
<evidence type="ECO:0000259" key="2">
    <source>
        <dbReference type="Pfam" id="PF20231"/>
    </source>
</evidence>
<feature type="domain" description="DUF6589" evidence="2">
    <location>
        <begin position="415"/>
        <end position="869"/>
    </location>
</feature>